<dbReference type="SUPFAM" id="SSF53448">
    <property type="entry name" value="Nucleotide-diphospho-sugar transferases"/>
    <property type="match status" value="1"/>
</dbReference>
<dbReference type="Proteomes" id="UP000509346">
    <property type="component" value="Chromosome"/>
</dbReference>
<name>A0A7D5T8R0_9EURY</name>
<dbReference type="Pfam" id="PF02348">
    <property type="entry name" value="CTP_transf_3"/>
    <property type="match status" value="1"/>
</dbReference>
<dbReference type="GO" id="GO:0008781">
    <property type="term" value="F:N-acylneuraminate cytidylyltransferase activity"/>
    <property type="evidence" value="ECO:0007669"/>
    <property type="project" value="TreeGrafter"/>
</dbReference>
<organism evidence="1 2">
    <name type="scientific">Halosimplex pelagicum</name>
    <dbReference type="NCBI Taxonomy" id="869886"/>
    <lineage>
        <taxon>Archaea</taxon>
        <taxon>Methanobacteriati</taxon>
        <taxon>Methanobacteriota</taxon>
        <taxon>Stenosarchaea group</taxon>
        <taxon>Halobacteria</taxon>
        <taxon>Halobacteriales</taxon>
        <taxon>Haloarculaceae</taxon>
        <taxon>Halosimplex</taxon>
    </lineage>
</organism>
<dbReference type="RefSeq" id="WP_179921018.1">
    <property type="nucleotide sequence ID" value="NZ_CP058909.1"/>
</dbReference>
<dbReference type="InterPro" id="IPR050793">
    <property type="entry name" value="CMP-NeuNAc_synthase"/>
</dbReference>
<dbReference type="InterPro" id="IPR003329">
    <property type="entry name" value="Cytidylyl_trans"/>
</dbReference>
<keyword evidence="1" id="KW-0808">Transferase</keyword>
<proteinExistence type="predicted"/>
<dbReference type="OrthoDB" id="10155at2157"/>
<evidence type="ECO:0000313" key="2">
    <source>
        <dbReference type="Proteomes" id="UP000509346"/>
    </source>
</evidence>
<dbReference type="CDD" id="cd02513">
    <property type="entry name" value="CMP-NeuAc_Synthase"/>
    <property type="match status" value="1"/>
</dbReference>
<sequence>MPSIFFTGSRKPDIEMNVFGIIPARGGSKRIPRKNIVDFGGKPLIAHTIEQANQSSVLNRCIVSTDDDEIAKVAREYGGNVPFRRPDKLATDTASSAAVVSHALKWVQSEGYEPSIVVILQVTSPFREVDDIDAAIRRLQNHKDAASIVSVTEYSDPPEWALKIGENGLLQARFSEHELWDNNPPRSQDTDELYCPNGAIFGVRVKDFRSDGQLYSAPALGYEMPVERSPDIDEPYDLEVARALYEYRSE</sequence>
<dbReference type="InterPro" id="IPR029044">
    <property type="entry name" value="Nucleotide-diphossugar_trans"/>
</dbReference>
<keyword evidence="2" id="KW-1185">Reference proteome</keyword>
<dbReference type="Gene3D" id="3.90.550.10">
    <property type="entry name" value="Spore Coat Polysaccharide Biosynthesis Protein SpsA, Chain A"/>
    <property type="match status" value="1"/>
</dbReference>
<dbReference type="PANTHER" id="PTHR21485:SF6">
    <property type="entry name" value="N-ACYLNEURAMINATE CYTIDYLYLTRANSFERASE-RELATED"/>
    <property type="match status" value="1"/>
</dbReference>
<dbReference type="AlphaFoldDB" id="A0A7D5T8R0"/>
<keyword evidence="1" id="KW-0548">Nucleotidyltransferase</keyword>
<dbReference type="PANTHER" id="PTHR21485">
    <property type="entry name" value="HAD SUPERFAMILY MEMBERS CMAS AND KDSC"/>
    <property type="match status" value="1"/>
</dbReference>
<accession>A0A7D5T8R0</accession>
<protein>
    <submittedName>
        <fullName evidence="1">Acylneuraminate cytidylyltransferase family protein</fullName>
    </submittedName>
</protein>
<reference evidence="1 2" key="1">
    <citation type="submission" date="2020-07" db="EMBL/GenBank/DDBJ databases">
        <title>Halosimplex litoreum sp. nov. and Halosimplex rubrum sp. nov., isolated from different salt environments.</title>
        <authorList>
            <person name="Cui H."/>
        </authorList>
    </citation>
    <scope>NUCLEOTIDE SEQUENCE [LARGE SCALE GENOMIC DNA]</scope>
    <source>
        <strain evidence="1 2">R2</strain>
    </source>
</reference>
<evidence type="ECO:0000313" key="1">
    <source>
        <dbReference type="EMBL" id="QLH81210.1"/>
    </source>
</evidence>
<gene>
    <name evidence="1" type="ORF">HZS54_05950</name>
</gene>
<dbReference type="EMBL" id="CP058909">
    <property type="protein sequence ID" value="QLH81210.1"/>
    <property type="molecule type" value="Genomic_DNA"/>
</dbReference>
<dbReference type="GeneID" id="56082113"/>
<dbReference type="KEGG" id="hpel:HZS54_05950"/>